<dbReference type="EMBL" id="CAJVPI010000073">
    <property type="protein sequence ID" value="CAG8473405.1"/>
    <property type="molecule type" value="Genomic_DNA"/>
</dbReference>
<protein>
    <submittedName>
        <fullName evidence="1">2222_t:CDS:1</fullName>
    </submittedName>
</protein>
<reference evidence="1" key="1">
    <citation type="submission" date="2021-06" db="EMBL/GenBank/DDBJ databases">
        <authorList>
            <person name="Kallberg Y."/>
            <person name="Tangrot J."/>
            <person name="Rosling A."/>
        </authorList>
    </citation>
    <scope>NUCLEOTIDE SEQUENCE</scope>
    <source>
        <strain evidence="1">BR232B</strain>
    </source>
</reference>
<gene>
    <name evidence="1" type="ORF">PBRASI_LOCUS1189</name>
</gene>
<dbReference type="AlphaFoldDB" id="A0A9N8W4J1"/>
<proteinExistence type="predicted"/>
<sequence length="58" mass="6530">MGDLKRQRSVRIASPTDVVRDKMKNEEKITAAFCEMSPCVEQIIRITCAHGKLKILVA</sequence>
<comment type="caution">
    <text evidence="1">The sequence shown here is derived from an EMBL/GenBank/DDBJ whole genome shotgun (WGS) entry which is preliminary data.</text>
</comment>
<organism evidence="1 2">
    <name type="scientific">Paraglomus brasilianum</name>
    <dbReference type="NCBI Taxonomy" id="144538"/>
    <lineage>
        <taxon>Eukaryota</taxon>
        <taxon>Fungi</taxon>
        <taxon>Fungi incertae sedis</taxon>
        <taxon>Mucoromycota</taxon>
        <taxon>Glomeromycotina</taxon>
        <taxon>Glomeromycetes</taxon>
        <taxon>Paraglomerales</taxon>
        <taxon>Paraglomeraceae</taxon>
        <taxon>Paraglomus</taxon>
    </lineage>
</organism>
<name>A0A9N8W4J1_9GLOM</name>
<evidence type="ECO:0000313" key="2">
    <source>
        <dbReference type="Proteomes" id="UP000789739"/>
    </source>
</evidence>
<keyword evidence="2" id="KW-1185">Reference proteome</keyword>
<dbReference type="Proteomes" id="UP000789739">
    <property type="component" value="Unassembled WGS sequence"/>
</dbReference>
<evidence type="ECO:0000313" key="1">
    <source>
        <dbReference type="EMBL" id="CAG8473405.1"/>
    </source>
</evidence>
<accession>A0A9N8W4J1</accession>